<keyword evidence="1" id="KW-0813">Transport</keyword>
<dbReference type="Proteomes" id="UP001597295">
    <property type="component" value="Unassembled WGS sequence"/>
</dbReference>
<evidence type="ECO:0008006" key="6">
    <source>
        <dbReference type="Google" id="ProtNLM"/>
    </source>
</evidence>
<proteinExistence type="predicted"/>
<feature type="region of interest" description="Disordered" evidence="3">
    <location>
        <begin position="149"/>
        <end position="172"/>
    </location>
</feature>
<feature type="region of interest" description="Disordered" evidence="3">
    <location>
        <begin position="46"/>
        <end position="124"/>
    </location>
</feature>
<sequence>MTTPQRPTDAEQDPNTPGTAADATSDEFAMEVDDAAVMALLKGLDDEGDIPAGPSFLSEEMPDSSMTPAQMAALAAAAQPRNDDAAMLAGSAPRAARRPRPSRLTAEEANASEQASVTPAPMAVAEQVSDDECVAPLDEDEVVAEAFEAPAAQPEPLDDFAAPADFDEPVAPAPTYQDEQVYQEDEQVYAEAVDALEPEPMGSPAASMSMDMFEEEKPPEPVAPTYDANVKRFMFERDFEAELRPPPPPPEPIPEQLTEVVQPDAPIHPPSPMFSAEELHAARMAAYADGETTGLQTAMASIDQKVARALEMIGGQLPSLQHDREQVIHSISEEAARLAHAMVARMFPEMARRYGLTEIEAVIASSIEQAIDQPRIIIRLHPDLAPMISEKAEHMATMAGYAGRLSILPEATLGPSDVRIEWGDGGAERLVSRAWADISDIVGRAVTHLAETVPSDQDNGLSAA</sequence>
<keyword evidence="2" id="KW-0653">Protein transport</keyword>
<evidence type="ECO:0000256" key="3">
    <source>
        <dbReference type="SAM" id="MobiDB-lite"/>
    </source>
</evidence>
<accession>A0ABW5DQ69</accession>
<name>A0ABW5DQ69_9PROT</name>
<keyword evidence="5" id="KW-1185">Reference proteome</keyword>
<evidence type="ECO:0000256" key="2">
    <source>
        <dbReference type="ARBA" id="ARBA00022927"/>
    </source>
</evidence>
<dbReference type="InterPro" id="IPR051472">
    <property type="entry name" value="T3SS_Stator/FliH"/>
</dbReference>
<comment type="caution">
    <text evidence="4">The sequence shown here is derived from an EMBL/GenBank/DDBJ whole genome shotgun (WGS) entry which is preliminary data.</text>
</comment>
<gene>
    <name evidence="4" type="ORF">ACFSM5_10265</name>
</gene>
<dbReference type="PANTHER" id="PTHR34982:SF1">
    <property type="entry name" value="FLAGELLAR ASSEMBLY PROTEIN FLIH"/>
    <property type="match status" value="1"/>
</dbReference>
<dbReference type="EMBL" id="JBHUIP010000009">
    <property type="protein sequence ID" value="MFD2263272.1"/>
    <property type="molecule type" value="Genomic_DNA"/>
</dbReference>
<protein>
    <recommendedName>
        <fullName evidence="6">Flagellar assembly protein FliH/Type III secretion system HrpE domain-containing protein</fullName>
    </recommendedName>
</protein>
<evidence type="ECO:0000313" key="5">
    <source>
        <dbReference type="Proteomes" id="UP001597295"/>
    </source>
</evidence>
<feature type="region of interest" description="Disordered" evidence="3">
    <location>
        <begin position="1"/>
        <end position="26"/>
    </location>
</feature>
<reference evidence="5" key="1">
    <citation type="journal article" date="2019" name="Int. J. Syst. Evol. Microbiol.">
        <title>The Global Catalogue of Microorganisms (GCM) 10K type strain sequencing project: providing services to taxonomists for standard genome sequencing and annotation.</title>
        <authorList>
            <consortium name="The Broad Institute Genomics Platform"/>
            <consortium name="The Broad Institute Genome Sequencing Center for Infectious Disease"/>
            <person name="Wu L."/>
            <person name="Ma J."/>
        </authorList>
    </citation>
    <scope>NUCLEOTIDE SEQUENCE [LARGE SCALE GENOMIC DNA]</scope>
    <source>
        <strain evidence="5">CGMCC 1.19062</strain>
    </source>
</reference>
<dbReference type="RefSeq" id="WP_379876257.1">
    <property type="nucleotide sequence ID" value="NZ_JBHUIP010000009.1"/>
</dbReference>
<dbReference type="PANTHER" id="PTHR34982">
    <property type="entry name" value="YOP PROTEINS TRANSLOCATION PROTEIN L"/>
    <property type="match status" value="1"/>
</dbReference>
<evidence type="ECO:0000256" key="1">
    <source>
        <dbReference type="ARBA" id="ARBA00022448"/>
    </source>
</evidence>
<evidence type="ECO:0000313" key="4">
    <source>
        <dbReference type="EMBL" id="MFD2263272.1"/>
    </source>
</evidence>
<feature type="compositionally biased region" description="Low complexity" evidence="3">
    <location>
        <begin position="68"/>
        <end position="94"/>
    </location>
</feature>
<organism evidence="4 5">
    <name type="scientific">Lacibacterium aquatile</name>
    <dbReference type="NCBI Taxonomy" id="1168082"/>
    <lineage>
        <taxon>Bacteria</taxon>
        <taxon>Pseudomonadati</taxon>
        <taxon>Pseudomonadota</taxon>
        <taxon>Alphaproteobacteria</taxon>
        <taxon>Rhodospirillales</taxon>
        <taxon>Rhodospirillaceae</taxon>
    </lineage>
</organism>